<accession>A0AAV7IDM4</accession>
<name>A0AAV7IDM4_COTGL</name>
<evidence type="ECO:0000313" key="2">
    <source>
        <dbReference type="EMBL" id="KAH0550410.1"/>
    </source>
</evidence>
<evidence type="ECO:0008006" key="4">
    <source>
        <dbReference type="Google" id="ProtNLM"/>
    </source>
</evidence>
<dbReference type="Proteomes" id="UP000826195">
    <property type="component" value="Unassembled WGS sequence"/>
</dbReference>
<reference evidence="2 3" key="1">
    <citation type="journal article" date="2021" name="J. Hered.">
        <title>A chromosome-level genome assembly of the parasitoid wasp, Cotesia glomerata (Hymenoptera: Braconidae).</title>
        <authorList>
            <person name="Pinto B.J."/>
            <person name="Weis J.J."/>
            <person name="Gamble T."/>
            <person name="Ode P.J."/>
            <person name="Paul R."/>
            <person name="Zaspel J.M."/>
        </authorList>
    </citation>
    <scope>NUCLEOTIDE SEQUENCE [LARGE SCALE GENOMIC DNA]</scope>
    <source>
        <strain evidence="2">CgM1</strain>
    </source>
</reference>
<evidence type="ECO:0000256" key="1">
    <source>
        <dbReference type="SAM" id="SignalP"/>
    </source>
</evidence>
<sequence>MVVVLITSGASLSVCLSCTANYPWAMYPRNEEEYHRRAASFPPRDYYHHPSIHKYVGGYVPETQTQPRMKVVWVRRQNVPLHGSQL</sequence>
<organism evidence="2 3">
    <name type="scientific">Cotesia glomerata</name>
    <name type="common">Lepidopteran parasitic wasp</name>
    <name type="synonym">Apanteles glomeratus</name>
    <dbReference type="NCBI Taxonomy" id="32391"/>
    <lineage>
        <taxon>Eukaryota</taxon>
        <taxon>Metazoa</taxon>
        <taxon>Ecdysozoa</taxon>
        <taxon>Arthropoda</taxon>
        <taxon>Hexapoda</taxon>
        <taxon>Insecta</taxon>
        <taxon>Pterygota</taxon>
        <taxon>Neoptera</taxon>
        <taxon>Endopterygota</taxon>
        <taxon>Hymenoptera</taxon>
        <taxon>Apocrita</taxon>
        <taxon>Ichneumonoidea</taxon>
        <taxon>Braconidae</taxon>
        <taxon>Microgastrinae</taxon>
        <taxon>Cotesia</taxon>
    </lineage>
</organism>
<proteinExistence type="predicted"/>
<comment type="caution">
    <text evidence="2">The sequence shown here is derived from an EMBL/GenBank/DDBJ whole genome shotgun (WGS) entry which is preliminary data.</text>
</comment>
<keyword evidence="3" id="KW-1185">Reference proteome</keyword>
<gene>
    <name evidence="2" type="ORF">KQX54_019212</name>
</gene>
<feature type="signal peptide" evidence="1">
    <location>
        <begin position="1"/>
        <end position="20"/>
    </location>
</feature>
<dbReference type="EMBL" id="JAHXZJ010001864">
    <property type="protein sequence ID" value="KAH0550410.1"/>
    <property type="molecule type" value="Genomic_DNA"/>
</dbReference>
<keyword evidence="1" id="KW-0732">Signal</keyword>
<protein>
    <recommendedName>
        <fullName evidence="4">Secreted protein</fullName>
    </recommendedName>
</protein>
<evidence type="ECO:0000313" key="3">
    <source>
        <dbReference type="Proteomes" id="UP000826195"/>
    </source>
</evidence>
<dbReference type="AlphaFoldDB" id="A0AAV7IDM4"/>
<feature type="chain" id="PRO_5043485021" description="Secreted protein" evidence="1">
    <location>
        <begin position="21"/>
        <end position="86"/>
    </location>
</feature>